<feature type="transmembrane region" description="Helical" evidence="1">
    <location>
        <begin position="154"/>
        <end position="175"/>
    </location>
</feature>
<dbReference type="EMBL" id="JAZHOF010000001">
    <property type="protein sequence ID" value="MEJ8570134.1"/>
    <property type="molecule type" value="Genomic_DNA"/>
</dbReference>
<keyword evidence="1" id="KW-1133">Transmembrane helix</keyword>
<feature type="transmembrane region" description="Helical" evidence="1">
    <location>
        <begin position="41"/>
        <end position="60"/>
    </location>
</feature>
<feature type="transmembrane region" description="Helical" evidence="1">
    <location>
        <begin position="72"/>
        <end position="93"/>
    </location>
</feature>
<dbReference type="SUPFAM" id="SSF103481">
    <property type="entry name" value="Multidrug resistance efflux transporter EmrE"/>
    <property type="match status" value="2"/>
</dbReference>
<sequence>MFGEWLWAVFTVTAAGAQTMRNAMQKELTATLGTVGATHVRFLFGFPFAVLFLLVVVAVTGSPPPLPNLESLAWTAVGAGAQFAATALMLTAMNTRTFVVAIAYTKTEPVLVLAFAVVFLSEVPTPMVVAAVVVATAGVLAMSWPTRLTRRDDLLRTTALGIGSGAMFALSAVCYRGGIQTSGAQHFVVAASSTLVVALALQTATVSAILLIRSRRTLREILRMWRPSMTAGFLGALASQFWFLAFAIQTAAAVRTLGLVEILFAQIVSRRLFDQRTSPLEMAGIALLVLGVILILGGG</sequence>
<name>A0AAW9RA79_9HYPH</name>
<keyword evidence="4" id="KW-1185">Reference proteome</keyword>
<protein>
    <submittedName>
        <fullName evidence="3">EamA family transporter</fullName>
    </submittedName>
</protein>
<feature type="domain" description="EamA" evidence="2">
    <location>
        <begin position="22"/>
        <end position="143"/>
    </location>
</feature>
<feature type="transmembrane region" description="Helical" evidence="1">
    <location>
        <begin position="224"/>
        <end position="245"/>
    </location>
</feature>
<evidence type="ECO:0000259" key="2">
    <source>
        <dbReference type="Pfam" id="PF00892"/>
    </source>
</evidence>
<keyword evidence="1" id="KW-0472">Membrane</keyword>
<dbReference type="AlphaFoldDB" id="A0AAW9RA79"/>
<gene>
    <name evidence="3" type="ORF">V3328_01510</name>
</gene>
<dbReference type="Pfam" id="PF00892">
    <property type="entry name" value="EamA"/>
    <property type="match status" value="1"/>
</dbReference>
<dbReference type="InterPro" id="IPR037185">
    <property type="entry name" value="EmrE-like"/>
</dbReference>
<organism evidence="3 4">
    <name type="scientific">Microbaculum marinum</name>
    <dbReference type="NCBI Taxonomy" id="1764581"/>
    <lineage>
        <taxon>Bacteria</taxon>
        <taxon>Pseudomonadati</taxon>
        <taxon>Pseudomonadota</taxon>
        <taxon>Alphaproteobacteria</taxon>
        <taxon>Hyphomicrobiales</taxon>
        <taxon>Tepidamorphaceae</taxon>
        <taxon>Microbaculum</taxon>
    </lineage>
</organism>
<dbReference type="RefSeq" id="WP_340327872.1">
    <property type="nucleotide sequence ID" value="NZ_JAZHOF010000001.1"/>
</dbReference>
<accession>A0AAW9RA79</accession>
<evidence type="ECO:0000313" key="3">
    <source>
        <dbReference type="EMBL" id="MEJ8570134.1"/>
    </source>
</evidence>
<reference evidence="3 4" key="1">
    <citation type="submission" date="2024-02" db="EMBL/GenBank/DDBJ databases">
        <title>Genome analysis and characterization of Microbaculum marinisediminis sp. nov., isolated from marine sediment.</title>
        <authorList>
            <person name="Du Z.-J."/>
            <person name="Ye Y.-Q."/>
            <person name="Zhang Z.-R."/>
            <person name="Yuan S.-M."/>
            <person name="Zhang X.-Y."/>
        </authorList>
    </citation>
    <scope>NUCLEOTIDE SEQUENCE [LARGE SCALE GENOMIC DNA]</scope>
    <source>
        <strain evidence="3 4">SDUM1044001</strain>
    </source>
</reference>
<keyword evidence="1" id="KW-0812">Transmembrane</keyword>
<evidence type="ECO:0000313" key="4">
    <source>
        <dbReference type="Proteomes" id="UP001378188"/>
    </source>
</evidence>
<dbReference type="GO" id="GO:0016020">
    <property type="term" value="C:membrane"/>
    <property type="evidence" value="ECO:0007669"/>
    <property type="project" value="InterPro"/>
</dbReference>
<dbReference type="Proteomes" id="UP001378188">
    <property type="component" value="Unassembled WGS sequence"/>
</dbReference>
<proteinExistence type="predicted"/>
<feature type="transmembrane region" description="Helical" evidence="1">
    <location>
        <begin position="280"/>
        <end position="298"/>
    </location>
</feature>
<dbReference type="InterPro" id="IPR000620">
    <property type="entry name" value="EamA_dom"/>
</dbReference>
<comment type="caution">
    <text evidence="3">The sequence shown here is derived from an EMBL/GenBank/DDBJ whole genome shotgun (WGS) entry which is preliminary data.</text>
</comment>
<feature type="transmembrane region" description="Helical" evidence="1">
    <location>
        <begin position="187"/>
        <end position="212"/>
    </location>
</feature>
<feature type="transmembrane region" description="Helical" evidence="1">
    <location>
        <begin position="113"/>
        <end position="142"/>
    </location>
</feature>
<evidence type="ECO:0000256" key="1">
    <source>
        <dbReference type="SAM" id="Phobius"/>
    </source>
</evidence>